<dbReference type="NCBIfam" id="TIGR01782">
    <property type="entry name" value="TonB-Xanth-Caul"/>
    <property type="match status" value="1"/>
</dbReference>
<evidence type="ECO:0000256" key="4">
    <source>
        <dbReference type="RuleBase" id="RU003357"/>
    </source>
</evidence>
<dbReference type="Pfam" id="PF07715">
    <property type="entry name" value="Plug"/>
    <property type="match status" value="1"/>
</dbReference>
<dbReference type="Pfam" id="PF00593">
    <property type="entry name" value="TonB_dep_Rec_b-barrel"/>
    <property type="match status" value="1"/>
</dbReference>
<dbReference type="SUPFAM" id="SSF56935">
    <property type="entry name" value="Porins"/>
    <property type="match status" value="1"/>
</dbReference>
<protein>
    <submittedName>
        <fullName evidence="8">TonB-dependent receptor plug</fullName>
    </submittedName>
</protein>
<evidence type="ECO:0000256" key="5">
    <source>
        <dbReference type="SAM" id="SignalP"/>
    </source>
</evidence>
<evidence type="ECO:0000256" key="2">
    <source>
        <dbReference type="ARBA" id="ARBA00023136"/>
    </source>
</evidence>
<feature type="domain" description="TonB-dependent receptor-like beta-barrel" evidence="6">
    <location>
        <begin position="451"/>
        <end position="992"/>
    </location>
</feature>
<dbReference type="eggNOG" id="COG1629">
    <property type="taxonomic scope" value="Bacteria"/>
</dbReference>
<accession>K6Y798</accession>
<dbReference type="Gene3D" id="2.170.130.10">
    <property type="entry name" value="TonB-dependent receptor, plug domain"/>
    <property type="match status" value="1"/>
</dbReference>
<evidence type="ECO:0000256" key="1">
    <source>
        <dbReference type="ARBA" id="ARBA00004442"/>
    </source>
</evidence>
<organism evidence="8 9">
    <name type="scientific">Paraglaciecola arctica BSs20135</name>
    <dbReference type="NCBI Taxonomy" id="493475"/>
    <lineage>
        <taxon>Bacteria</taxon>
        <taxon>Pseudomonadati</taxon>
        <taxon>Pseudomonadota</taxon>
        <taxon>Gammaproteobacteria</taxon>
        <taxon>Alteromonadales</taxon>
        <taxon>Alteromonadaceae</taxon>
        <taxon>Paraglaciecola</taxon>
    </lineage>
</organism>
<comment type="subcellular location">
    <subcellularLocation>
        <location evidence="1 4">Cell outer membrane</location>
    </subcellularLocation>
</comment>
<dbReference type="InterPro" id="IPR037066">
    <property type="entry name" value="Plug_dom_sf"/>
</dbReference>
<dbReference type="PANTHER" id="PTHR40980:SF3">
    <property type="entry name" value="TONB-DEPENDENT RECEPTOR-LIKE BETA-BARREL DOMAIN-CONTAINING PROTEIN"/>
    <property type="match status" value="1"/>
</dbReference>
<keyword evidence="3" id="KW-0998">Cell outer membrane</keyword>
<dbReference type="GO" id="GO:0009279">
    <property type="term" value="C:cell outer membrane"/>
    <property type="evidence" value="ECO:0007669"/>
    <property type="project" value="UniProtKB-SubCell"/>
</dbReference>
<feature type="domain" description="TonB-dependent receptor plug" evidence="7">
    <location>
        <begin position="62"/>
        <end position="170"/>
    </location>
</feature>
<dbReference type="Proteomes" id="UP000006327">
    <property type="component" value="Unassembled WGS sequence"/>
</dbReference>
<sequence length="1025" mass="111047">MRPHTKFKRSLLATSISFTLGAAIMAPASAQQAAGNNTTDENAEVIEVRGIRGSLMRSMDVKREGTGVVDAISSEDIGKFPDTNLAEALQRISGVSIDRQNGEGSKVTVRGFGPDFNLVTLNGRQMPTSNINATSANDSRSYDFANIAAEGVAGVEVFKTSMAVNPTGGIGSTINILTTKPLQSPGLKATFGVKGVHDTSSDTGSSLTPELSGLYSNTFDDDKFGIAISGSYQLRESGAAYAEIGNGWREQTGGADDWGSIPQTPQHVNAPADGVVYAVPQNMIYGFSETKRERTNGQLTLQYRPVDNLTATLDYTYAKNDVDFNQNLASVWMNFGHLESVWTDPDSDGVAAPLYIKENNVGVDDNGDLTYSDLVSQVEESGSVAENKSVGINIEYQVNDNLSLELDYHSSTAESKPNTIYGNSNTIQMATNIRGTTAIDFRGDLPVVTVEYPSAFSPADFGGTTNSLGDVSSLVPDTVRTTGTSFRNSYAKSEIDQLQINGTYTFDEGVVNSIDFGVAQMTVDNRNAFGLAERPTWGGVGSFDDIPNDILAASQNTISNRLDNISGDKSNMLNSFFDVDFVTFADLVGDLYGVPLNADGSPADSAWPCGTTICAPSRYSTDRRTSEEQTSAYVQANLAFDIGEMASDLSVGLRYEKTDITSNTLLPDIDSIAWVSANEFAINLGEDLFYEGKGDYDHVLPSLDFKIELTEDVLFRTSYSKSITRPAYGNLTAGGSLDTVRIDGASGSKGNPSLLPTESSNIDIALEWYYSSDSFVSVTYFKKDVDNFISTEQVVESPFNVSSPVQGARFDEALAAFGGVLNDSTAIRDYIIANNPSDPYIVPANDDLGIQAQILGNPSDGDVNITFTQPFNSGSKSADGIELTVQHMFGDSGFGIFANYTMVDSDLEFDDGNRERGQTPLTGLSDTANFVGFYETDDYQVRLAYNWRDAFFNGIWGDPYGPIYTDEYSQLDLSASYNIDENFTISFEAINLTDEITRSYGRHESMTRRVQQTGPRYMLGARYTF</sequence>
<dbReference type="STRING" id="493475.GARC_2826"/>
<comment type="similarity">
    <text evidence="4">Belongs to the TonB-dependent receptor family.</text>
</comment>
<dbReference type="InterPro" id="IPR012910">
    <property type="entry name" value="Plug_dom"/>
</dbReference>
<dbReference type="InterPro" id="IPR036942">
    <property type="entry name" value="Beta-barrel_TonB_sf"/>
</dbReference>
<feature type="chain" id="PRO_5003897213" evidence="5">
    <location>
        <begin position="34"/>
        <end position="1025"/>
    </location>
</feature>
<evidence type="ECO:0000313" key="8">
    <source>
        <dbReference type="EMBL" id="GAC19791.1"/>
    </source>
</evidence>
<dbReference type="EMBL" id="BAEO01000039">
    <property type="protein sequence ID" value="GAC19791.1"/>
    <property type="molecule type" value="Genomic_DNA"/>
</dbReference>
<dbReference type="Gene3D" id="2.40.170.20">
    <property type="entry name" value="TonB-dependent receptor, beta-barrel domain"/>
    <property type="match status" value="2"/>
</dbReference>
<evidence type="ECO:0000259" key="7">
    <source>
        <dbReference type="Pfam" id="PF07715"/>
    </source>
</evidence>
<feature type="signal peptide" evidence="5">
    <location>
        <begin position="1"/>
        <end position="33"/>
    </location>
</feature>
<reference evidence="8 9" key="1">
    <citation type="journal article" date="2017" name="Antonie Van Leeuwenhoek">
        <title>Rhizobium rhizosphaerae sp. nov., a novel species isolated from rice rhizosphere.</title>
        <authorList>
            <person name="Zhao J.J."/>
            <person name="Zhang J."/>
            <person name="Zhang R.J."/>
            <person name="Zhang C.W."/>
            <person name="Yin H.Q."/>
            <person name="Zhang X.X."/>
        </authorList>
    </citation>
    <scope>NUCLEOTIDE SEQUENCE [LARGE SCALE GENOMIC DNA]</scope>
    <source>
        <strain evidence="8 9">BSs20135</strain>
    </source>
</reference>
<keyword evidence="4" id="KW-0798">TonB box</keyword>
<dbReference type="AlphaFoldDB" id="K6Y798"/>
<dbReference type="InterPro" id="IPR010104">
    <property type="entry name" value="TonB_rcpt_bac"/>
</dbReference>
<dbReference type="PANTHER" id="PTHR40980">
    <property type="entry name" value="PLUG DOMAIN-CONTAINING PROTEIN"/>
    <property type="match status" value="1"/>
</dbReference>
<dbReference type="RefSeq" id="WP_007621041.1">
    <property type="nucleotide sequence ID" value="NZ_BAEO01000039.1"/>
</dbReference>
<name>K6Y798_9ALTE</name>
<keyword evidence="9" id="KW-1185">Reference proteome</keyword>
<evidence type="ECO:0000259" key="6">
    <source>
        <dbReference type="Pfam" id="PF00593"/>
    </source>
</evidence>
<evidence type="ECO:0000313" key="9">
    <source>
        <dbReference type="Proteomes" id="UP000006327"/>
    </source>
</evidence>
<evidence type="ECO:0000256" key="3">
    <source>
        <dbReference type="ARBA" id="ARBA00023237"/>
    </source>
</evidence>
<keyword evidence="2 4" id="KW-0472">Membrane</keyword>
<keyword evidence="8" id="KW-0675">Receptor</keyword>
<keyword evidence="5" id="KW-0732">Signal</keyword>
<gene>
    <name evidence="8" type="ORF">GARC_2826</name>
</gene>
<dbReference type="InterPro" id="IPR000531">
    <property type="entry name" value="Beta-barrel_TonB"/>
</dbReference>
<proteinExistence type="inferred from homology"/>
<comment type="caution">
    <text evidence="8">The sequence shown here is derived from an EMBL/GenBank/DDBJ whole genome shotgun (WGS) entry which is preliminary data.</text>
</comment>
<dbReference type="OrthoDB" id="8727862at2"/>